<evidence type="ECO:0000259" key="2">
    <source>
        <dbReference type="Pfam" id="PF24497"/>
    </source>
</evidence>
<evidence type="ECO:0000313" key="4">
    <source>
        <dbReference type="Proteomes" id="UP000265515"/>
    </source>
</evidence>
<organism evidence="3 4">
    <name type="scientific">Chara braunii</name>
    <name type="common">Braun's stonewort</name>
    <dbReference type="NCBI Taxonomy" id="69332"/>
    <lineage>
        <taxon>Eukaryota</taxon>
        <taxon>Viridiplantae</taxon>
        <taxon>Streptophyta</taxon>
        <taxon>Charophyceae</taxon>
        <taxon>Charales</taxon>
        <taxon>Characeae</taxon>
        <taxon>Chara</taxon>
    </lineage>
</organism>
<name>A0A388JZ72_CHABU</name>
<protein>
    <recommendedName>
        <fullName evidence="2">ATG1a/b/c MIT domain-containing protein</fullName>
    </recommendedName>
</protein>
<evidence type="ECO:0000256" key="1">
    <source>
        <dbReference type="SAM" id="MobiDB-lite"/>
    </source>
</evidence>
<feature type="region of interest" description="Disordered" evidence="1">
    <location>
        <begin position="55"/>
        <end position="101"/>
    </location>
</feature>
<dbReference type="InterPro" id="IPR056281">
    <property type="entry name" value="MIT_ATG1a/b/c"/>
</dbReference>
<proteinExistence type="predicted"/>
<dbReference type="STRING" id="69332.A0A388JZ72"/>
<keyword evidence="4" id="KW-1185">Reference proteome</keyword>
<dbReference type="Proteomes" id="UP000265515">
    <property type="component" value="Unassembled WGS sequence"/>
</dbReference>
<dbReference type="Pfam" id="PF24497">
    <property type="entry name" value="MIT_ATG1"/>
    <property type="match status" value="1"/>
</dbReference>
<sequence>MPPPGAEGDVLELGFCASASPHAAHGEPSKCQPARPPQLVHGRHVNSAASAIDFGEDNRMTDGVTGAHVTVSPSQSPSRDLAGEEVGLGSGRQVTAGSPQGDALVDCSETPSDHPPTRLASLQRCARLVSELAVDKWDAGQQLDALALQLLCLAIWREALSVCHKWAASTSDGENFPFLCDGCYFSGGSAAMSTSPASHNSRSVHQGGGGQMCSGDDESVGSAVVAAACSAVEKDFLAAVEKAEEFAQHLEVDGKFLMAKFQIVHN</sequence>
<dbReference type="OrthoDB" id="1688695at2759"/>
<feature type="domain" description="ATG1a/b/c MIT" evidence="2">
    <location>
        <begin position="104"/>
        <end position="251"/>
    </location>
</feature>
<dbReference type="AlphaFoldDB" id="A0A388JZ72"/>
<evidence type="ECO:0000313" key="3">
    <source>
        <dbReference type="EMBL" id="GBG63100.1"/>
    </source>
</evidence>
<dbReference type="EMBL" id="BFEA01000035">
    <property type="protein sequence ID" value="GBG63100.1"/>
    <property type="molecule type" value="Genomic_DNA"/>
</dbReference>
<dbReference type="Gramene" id="GBG63100">
    <property type="protein sequence ID" value="GBG63100"/>
    <property type="gene ID" value="CBR_g36587"/>
</dbReference>
<gene>
    <name evidence="3" type="ORF">CBR_g36587</name>
</gene>
<comment type="caution">
    <text evidence="3">The sequence shown here is derived from an EMBL/GenBank/DDBJ whole genome shotgun (WGS) entry which is preliminary data.</text>
</comment>
<accession>A0A388JZ72</accession>
<reference evidence="3 4" key="1">
    <citation type="journal article" date="2018" name="Cell">
        <title>The Chara Genome: Secondary Complexity and Implications for Plant Terrestrialization.</title>
        <authorList>
            <person name="Nishiyama T."/>
            <person name="Sakayama H."/>
            <person name="Vries J.D."/>
            <person name="Buschmann H."/>
            <person name="Saint-Marcoux D."/>
            <person name="Ullrich K.K."/>
            <person name="Haas F.B."/>
            <person name="Vanderstraeten L."/>
            <person name="Becker D."/>
            <person name="Lang D."/>
            <person name="Vosolsobe S."/>
            <person name="Rombauts S."/>
            <person name="Wilhelmsson P.K.I."/>
            <person name="Janitza P."/>
            <person name="Kern R."/>
            <person name="Heyl A."/>
            <person name="Rumpler F."/>
            <person name="Villalobos L.I.A.C."/>
            <person name="Clay J.M."/>
            <person name="Skokan R."/>
            <person name="Toyoda A."/>
            <person name="Suzuki Y."/>
            <person name="Kagoshima H."/>
            <person name="Schijlen E."/>
            <person name="Tajeshwar N."/>
            <person name="Catarino B."/>
            <person name="Hetherington A.J."/>
            <person name="Saltykova A."/>
            <person name="Bonnot C."/>
            <person name="Breuninger H."/>
            <person name="Symeonidi A."/>
            <person name="Radhakrishnan G.V."/>
            <person name="Van Nieuwerburgh F."/>
            <person name="Deforce D."/>
            <person name="Chang C."/>
            <person name="Karol K.G."/>
            <person name="Hedrich R."/>
            <person name="Ulvskov P."/>
            <person name="Glockner G."/>
            <person name="Delwiche C.F."/>
            <person name="Petrasek J."/>
            <person name="Van de Peer Y."/>
            <person name="Friml J."/>
            <person name="Beilby M."/>
            <person name="Dolan L."/>
            <person name="Kohara Y."/>
            <person name="Sugano S."/>
            <person name="Fujiyama A."/>
            <person name="Delaux P.-M."/>
            <person name="Quint M."/>
            <person name="TheiBen G."/>
            <person name="Hagemann M."/>
            <person name="Harholt J."/>
            <person name="Dunand C."/>
            <person name="Zachgo S."/>
            <person name="Langdale J."/>
            <person name="Maumus F."/>
            <person name="Straeten D.V.D."/>
            <person name="Gould S.B."/>
            <person name="Rensing S.A."/>
        </authorList>
    </citation>
    <scope>NUCLEOTIDE SEQUENCE [LARGE SCALE GENOMIC DNA]</scope>
    <source>
        <strain evidence="3 4">S276</strain>
    </source>
</reference>